<evidence type="ECO:0000256" key="1">
    <source>
        <dbReference type="ARBA" id="ARBA00022723"/>
    </source>
</evidence>
<dbReference type="Pfam" id="PF00642">
    <property type="entry name" value="zf-CCCH"/>
    <property type="match status" value="1"/>
</dbReference>
<feature type="compositionally biased region" description="Basic and acidic residues" evidence="5">
    <location>
        <begin position="173"/>
        <end position="209"/>
    </location>
</feature>
<dbReference type="Pfam" id="PF13920">
    <property type="entry name" value="zf-C3HC4_3"/>
    <property type="match status" value="1"/>
</dbReference>
<dbReference type="InterPro" id="IPR000571">
    <property type="entry name" value="Znf_CCCH"/>
</dbReference>
<evidence type="ECO:0000259" key="6">
    <source>
        <dbReference type="PROSITE" id="PS50089"/>
    </source>
</evidence>
<evidence type="ECO:0000313" key="8">
    <source>
        <dbReference type="Proteomes" id="UP000887572"/>
    </source>
</evidence>
<feature type="compositionally biased region" description="Polar residues" evidence="5">
    <location>
        <begin position="159"/>
        <end position="172"/>
    </location>
</feature>
<keyword evidence="3 4" id="KW-0862">Zinc</keyword>
<keyword evidence="8" id="KW-1185">Reference proteome</keyword>
<dbReference type="SUPFAM" id="SSF57850">
    <property type="entry name" value="RING/U-box"/>
    <property type="match status" value="1"/>
</dbReference>
<organism evidence="8 9">
    <name type="scientific">Globodera rostochiensis</name>
    <name type="common">Golden nematode worm</name>
    <name type="synonym">Heterodera rostochiensis</name>
    <dbReference type="NCBI Taxonomy" id="31243"/>
    <lineage>
        <taxon>Eukaryota</taxon>
        <taxon>Metazoa</taxon>
        <taxon>Ecdysozoa</taxon>
        <taxon>Nematoda</taxon>
        <taxon>Chromadorea</taxon>
        <taxon>Rhabditida</taxon>
        <taxon>Tylenchina</taxon>
        <taxon>Tylenchomorpha</taxon>
        <taxon>Tylenchoidea</taxon>
        <taxon>Heteroderidae</taxon>
        <taxon>Heteroderinae</taxon>
        <taxon>Globodera</taxon>
    </lineage>
</organism>
<evidence type="ECO:0000256" key="2">
    <source>
        <dbReference type="ARBA" id="ARBA00022771"/>
    </source>
</evidence>
<dbReference type="CDD" id="cd16539">
    <property type="entry name" value="RING-HC_RNF113A_B"/>
    <property type="match status" value="1"/>
</dbReference>
<protein>
    <submittedName>
        <fullName evidence="9">Uncharacterized protein</fullName>
    </submittedName>
</protein>
<dbReference type="Proteomes" id="UP000887572">
    <property type="component" value="Unplaced"/>
</dbReference>
<dbReference type="SMART" id="SM00184">
    <property type="entry name" value="RING"/>
    <property type="match status" value="1"/>
</dbReference>
<evidence type="ECO:0000256" key="5">
    <source>
        <dbReference type="SAM" id="MobiDB-lite"/>
    </source>
</evidence>
<feature type="region of interest" description="Disordered" evidence="5">
    <location>
        <begin position="1"/>
        <end position="218"/>
    </location>
</feature>
<feature type="domain" description="C3H1-type" evidence="7">
    <location>
        <begin position="259"/>
        <end position="287"/>
    </location>
</feature>
<feature type="compositionally biased region" description="Acidic residues" evidence="5">
    <location>
        <begin position="424"/>
        <end position="434"/>
    </location>
</feature>
<dbReference type="Gene3D" id="3.30.40.10">
    <property type="entry name" value="Zinc/RING finger domain, C3HC4 (zinc finger)"/>
    <property type="match status" value="1"/>
</dbReference>
<keyword evidence="2 4" id="KW-0863">Zinc-finger</keyword>
<dbReference type="PROSITE" id="PS50089">
    <property type="entry name" value="ZF_RING_2"/>
    <property type="match status" value="1"/>
</dbReference>
<dbReference type="PROSITE" id="PS50103">
    <property type="entry name" value="ZF_C3H1"/>
    <property type="match status" value="1"/>
</dbReference>
<feature type="compositionally biased region" description="Polar residues" evidence="5">
    <location>
        <begin position="1"/>
        <end position="19"/>
    </location>
</feature>
<name>A0A914GYK6_GLORO</name>
<dbReference type="WBParaSite" id="Gr19_v10_g11976.t1">
    <property type="protein sequence ID" value="Gr19_v10_g11976.t1"/>
    <property type="gene ID" value="Gr19_v10_g11976"/>
</dbReference>
<feature type="region of interest" description="Disordered" evidence="5">
    <location>
        <begin position="389"/>
        <end position="434"/>
    </location>
</feature>
<dbReference type="InterPro" id="IPR017907">
    <property type="entry name" value="Znf_RING_CS"/>
</dbReference>
<reference evidence="9" key="1">
    <citation type="submission" date="2022-11" db="UniProtKB">
        <authorList>
            <consortium name="WormBaseParasite"/>
        </authorList>
    </citation>
    <scope>IDENTIFICATION</scope>
</reference>
<feature type="compositionally biased region" description="Basic and acidic residues" evidence="5">
    <location>
        <begin position="389"/>
        <end position="398"/>
    </location>
</feature>
<dbReference type="PANTHER" id="PTHR12930">
    <property type="entry name" value="ZINC FINGER PROTEIN 183"/>
    <property type="match status" value="1"/>
</dbReference>
<dbReference type="InterPro" id="IPR001841">
    <property type="entry name" value="Znf_RING"/>
</dbReference>
<dbReference type="InterPro" id="IPR039971">
    <property type="entry name" value="CWC24-like"/>
</dbReference>
<dbReference type="InterPro" id="IPR013083">
    <property type="entry name" value="Znf_RING/FYVE/PHD"/>
</dbReference>
<dbReference type="SUPFAM" id="SSF90229">
    <property type="entry name" value="CCCH zinc finger"/>
    <property type="match status" value="1"/>
</dbReference>
<dbReference type="GO" id="GO:0008270">
    <property type="term" value="F:zinc ion binding"/>
    <property type="evidence" value="ECO:0007669"/>
    <property type="project" value="UniProtKB-KW"/>
</dbReference>
<evidence type="ECO:0000259" key="7">
    <source>
        <dbReference type="PROSITE" id="PS50103"/>
    </source>
</evidence>
<proteinExistence type="predicted"/>
<dbReference type="SMART" id="SM00356">
    <property type="entry name" value="ZnF_C3H1"/>
    <property type="match status" value="1"/>
</dbReference>
<feature type="zinc finger region" description="C3H1-type" evidence="4">
    <location>
        <begin position="259"/>
        <end position="287"/>
    </location>
</feature>
<dbReference type="Gene3D" id="4.10.1000.10">
    <property type="entry name" value="Zinc finger, CCCH-type"/>
    <property type="match status" value="1"/>
</dbReference>
<dbReference type="PROSITE" id="PS00518">
    <property type="entry name" value="ZF_RING_1"/>
    <property type="match status" value="1"/>
</dbReference>
<evidence type="ECO:0000256" key="3">
    <source>
        <dbReference type="ARBA" id="ARBA00022833"/>
    </source>
</evidence>
<dbReference type="GO" id="GO:0005684">
    <property type="term" value="C:U2-type spliceosomal complex"/>
    <property type="evidence" value="ECO:0007669"/>
    <property type="project" value="TreeGrafter"/>
</dbReference>
<feature type="compositionally biased region" description="Basic and acidic residues" evidence="5">
    <location>
        <begin position="131"/>
        <end position="140"/>
    </location>
</feature>
<accession>A0A914GYK6</accession>
<feature type="domain" description="RING-type" evidence="6">
    <location>
        <begin position="331"/>
        <end position="368"/>
    </location>
</feature>
<feature type="compositionally biased region" description="Low complexity" evidence="5">
    <location>
        <begin position="69"/>
        <end position="81"/>
    </location>
</feature>
<evidence type="ECO:0000313" key="9">
    <source>
        <dbReference type="WBParaSite" id="Gr19_v10_g11976.t1"/>
    </source>
</evidence>
<dbReference type="PANTHER" id="PTHR12930:SF0">
    <property type="entry name" value="RING FINGER PROTEIN 113B"/>
    <property type="match status" value="1"/>
</dbReference>
<evidence type="ECO:0000256" key="4">
    <source>
        <dbReference type="PROSITE-ProRule" id="PRU00723"/>
    </source>
</evidence>
<feature type="compositionally biased region" description="Basic and acidic residues" evidence="5">
    <location>
        <begin position="39"/>
        <end position="56"/>
    </location>
</feature>
<keyword evidence="1 4" id="KW-0479">Metal-binding</keyword>
<dbReference type="InterPro" id="IPR036855">
    <property type="entry name" value="Znf_CCCH_sf"/>
</dbReference>
<feature type="compositionally biased region" description="Acidic residues" evidence="5">
    <location>
        <begin position="399"/>
        <end position="408"/>
    </location>
</feature>
<dbReference type="AlphaFoldDB" id="A0A914GYK6"/>
<dbReference type="FunFam" id="3.30.40.10:FF:000045">
    <property type="entry name" value="RING finger protein 113A"/>
    <property type="match status" value="1"/>
</dbReference>
<dbReference type="GO" id="GO:0034247">
    <property type="term" value="P:snoRNA splicing"/>
    <property type="evidence" value="ECO:0007669"/>
    <property type="project" value="TreeGrafter"/>
</dbReference>
<sequence length="434" mass="49225">MDANRSSLTSKEPKQQQAAPNVPFFRMRRKPVNTATIRKRNEEEDEKGRGGKKTEGLEGQSDSEGPAGESGSDSLSGSEGETLVDKARMKLVEKRQQLRGRNLMHTTSKKRRREMDALAEESSSSSEEGDAERTSFDPEVKFASSGAQRLGPTDMGATARNQYAHDTQSQFERVQEMLKKERVEREKREAEQEEDRKKYGEKGKKREEPSTSQPKLYRGMAVYGAKEREDTIKGNATSGLNRLGPIRAQQYMRASVRWDYAPDICKDYKETGFCTFGDSCKFMHDRSDYKHGWEIERDWEAGKLKETKADEFLISSDEGEDEEVDKLPHSCYICREQFRKPVATKCKHYFCEECALAQYQRSKKCAVCGEKTEGVFNVAREILAKMKARDEAKAKKGDDELEDEAVEETEVKTLPMAEGAGQTVEEEESNGSEN</sequence>
<feature type="compositionally biased region" description="Basic and acidic residues" evidence="5">
    <location>
        <begin position="83"/>
        <end position="96"/>
    </location>
</feature>